<dbReference type="Gene3D" id="3.30.70.20">
    <property type="match status" value="1"/>
</dbReference>
<name>A0A9D0YW14_9FIRM</name>
<dbReference type="SUPFAM" id="SSF54862">
    <property type="entry name" value="4Fe-4S ferredoxins"/>
    <property type="match status" value="1"/>
</dbReference>
<proteinExistence type="inferred from homology"/>
<dbReference type="GO" id="GO:0046872">
    <property type="term" value="F:metal ion binding"/>
    <property type="evidence" value="ECO:0007669"/>
    <property type="project" value="UniProtKB-KW"/>
</dbReference>
<dbReference type="Pfam" id="PF12838">
    <property type="entry name" value="Fer4_7"/>
    <property type="match status" value="1"/>
</dbReference>
<gene>
    <name evidence="7" type="ORF">IAA66_04795</name>
</gene>
<dbReference type="InterPro" id="IPR017896">
    <property type="entry name" value="4Fe4S_Fe-S-bd"/>
</dbReference>
<evidence type="ECO:0000256" key="5">
    <source>
        <dbReference type="ARBA" id="ARBA00023014"/>
    </source>
</evidence>
<keyword evidence="4" id="KW-0408">Iron</keyword>
<organism evidence="7 8">
    <name type="scientific">Candidatus Avichristensenella intestinipullorum</name>
    <dbReference type="NCBI Taxonomy" id="2840693"/>
    <lineage>
        <taxon>Bacteria</taxon>
        <taxon>Bacillati</taxon>
        <taxon>Bacillota</taxon>
        <taxon>Clostridia</taxon>
        <taxon>Candidatus Avichristensenella</taxon>
    </lineage>
</organism>
<dbReference type="SUPFAM" id="SSF142984">
    <property type="entry name" value="Nqo1 middle domain-like"/>
    <property type="match status" value="1"/>
</dbReference>
<dbReference type="Gene3D" id="6.10.250.1450">
    <property type="match status" value="1"/>
</dbReference>
<protein>
    <submittedName>
        <fullName evidence="7">4Fe-4S binding protein</fullName>
    </submittedName>
</protein>
<evidence type="ECO:0000313" key="7">
    <source>
        <dbReference type="EMBL" id="HIQ62890.1"/>
    </source>
</evidence>
<evidence type="ECO:0000256" key="2">
    <source>
        <dbReference type="ARBA" id="ARBA00022485"/>
    </source>
</evidence>
<dbReference type="AlphaFoldDB" id="A0A9D0YW14"/>
<comment type="caution">
    <text evidence="7">The sequence shown here is derived from an EMBL/GenBank/DDBJ whole genome shotgun (WGS) entry which is preliminary data.</text>
</comment>
<evidence type="ECO:0000256" key="3">
    <source>
        <dbReference type="ARBA" id="ARBA00022723"/>
    </source>
</evidence>
<dbReference type="PROSITE" id="PS00198">
    <property type="entry name" value="4FE4S_FER_1"/>
    <property type="match status" value="1"/>
</dbReference>
<keyword evidence="2" id="KW-0004">4Fe-4S</keyword>
<dbReference type="Gene3D" id="3.40.30.10">
    <property type="entry name" value="Glutaredoxin"/>
    <property type="match status" value="1"/>
</dbReference>
<feature type="domain" description="4Fe-4S ferredoxin-type" evidence="6">
    <location>
        <begin position="522"/>
        <end position="551"/>
    </location>
</feature>
<dbReference type="InterPro" id="IPR011538">
    <property type="entry name" value="Nuo51_FMN-bd"/>
</dbReference>
<dbReference type="SMART" id="SM00928">
    <property type="entry name" value="NADH_4Fe-4S"/>
    <property type="match status" value="1"/>
</dbReference>
<dbReference type="InterPro" id="IPR037225">
    <property type="entry name" value="Nuo51_FMN-bd_sf"/>
</dbReference>
<dbReference type="Pfam" id="PF10589">
    <property type="entry name" value="NADH_4Fe-4S"/>
    <property type="match status" value="1"/>
</dbReference>
<dbReference type="GO" id="GO:0010181">
    <property type="term" value="F:FMN binding"/>
    <property type="evidence" value="ECO:0007669"/>
    <property type="project" value="InterPro"/>
</dbReference>
<dbReference type="InterPro" id="IPR036249">
    <property type="entry name" value="Thioredoxin-like_sf"/>
</dbReference>
<sequence>MRFLLGYGSCGIAAGAAAVAEALETALAGSGHALEKVGCNGLCFAEPLMQYIDDEGRDHYYGRLDARSAASVAARLLAGEVPEENLLSEEELSFLTGQTRIALRHCGLIDPESLAAYEGAGGYRALRAALSGTGAQVIEQIRISGLRGRGGAGFPTWRKWQAASEAKGEKKYVVCNADEGDPGAFMDRSVLEGDPHSVLEGMMLCGFAIGACEGLIYVRAEYPLAVRRLRIAIEQLRAAGLLGENILGSGFSFDFRMMMGAGAFVCGEGTALLASLEGGRGMPRPKPPFPAQSGYHRYPTNINNVETFANVPWILENGGAAFAAMGTADSKGTKVFAMAGKVKRGGLVEVPMGLTLRQIVFDICGGIRDDRPIKAVQIGGPSGGCLPASLLDTPIDYASIGATGAIMGSGGLVVMDDTACMVDMARFFMEFTSKESCGKCTPCRVGTTRMKEILDRICEGKGEPGDMERLQGLGESIRDSALCGLGNSAPNPVLTTLRYFPEEYRAHIQEKRCPALSCAALRKYRIDAAKCVGCSLCSRKCPTQAISGQIKRTYHIDPAKCVACGACRKACRFGAVELYSGEAAQ</sequence>
<evidence type="ECO:0000259" key="6">
    <source>
        <dbReference type="PROSITE" id="PS51379"/>
    </source>
</evidence>
<dbReference type="Gene3D" id="3.40.50.11540">
    <property type="entry name" value="NADH-ubiquinone oxidoreductase 51kDa subunit"/>
    <property type="match status" value="1"/>
</dbReference>
<keyword evidence="3" id="KW-0479">Metal-binding</keyword>
<dbReference type="SUPFAM" id="SSF52833">
    <property type="entry name" value="Thioredoxin-like"/>
    <property type="match status" value="1"/>
</dbReference>
<dbReference type="Proteomes" id="UP000886819">
    <property type="component" value="Unassembled WGS sequence"/>
</dbReference>
<dbReference type="SUPFAM" id="SSF142019">
    <property type="entry name" value="Nqo1 FMN-binding domain-like"/>
    <property type="match status" value="1"/>
</dbReference>
<dbReference type="SUPFAM" id="SSF140490">
    <property type="entry name" value="Nqo1C-terminal domain-like"/>
    <property type="match status" value="1"/>
</dbReference>
<dbReference type="FunFam" id="1.20.1440.230:FF:000001">
    <property type="entry name" value="Mitochondrial NADH dehydrogenase flavoprotein 1"/>
    <property type="match status" value="1"/>
</dbReference>
<dbReference type="Pfam" id="PF01512">
    <property type="entry name" value="Complex1_51K"/>
    <property type="match status" value="1"/>
</dbReference>
<dbReference type="PROSITE" id="PS51379">
    <property type="entry name" value="4FE4S_FER_2"/>
    <property type="match status" value="2"/>
</dbReference>
<dbReference type="PANTHER" id="PTHR43578:SF3">
    <property type="entry name" value="NADH-QUINONE OXIDOREDUCTASE SUBUNIT F"/>
    <property type="match status" value="1"/>
</dbReference>
<reference evidence="7" key="2">
    <citation type="journal article" date="2021" name="PeerJ">
        <title>Extensive microbial diversity within the chicken gut microbiome revealed by metagenomics and culture.</title>
        <authorList>
            <person name="Gilroy R."/>
            <person name="Ravi A."/>
            <person name="Getino M."/>
            <person name="Pursley I."/>
            <person name="Horton D.L."/>
            <person name="Alikhan N.F."/>
            <person name="Baker D."/>
            <person name="Gharbi K."/>
            <person name="Hall N."/>
            <person name="Watson M."/>
            <person name="Adriaenssens E.M."/>
            <person name="Foster-Nyarko E."/>
            <person name="Jarju S."/>
            <person name="Secka A."/>
            <person name="Antonio M."/>
            <person name="Oren A."/>
            <person name="Chaudhuri R.R."/>
            <person name="La Ragione R."/>
            <person name="Hildebrand F."/>
            <person name="Pallen M.J."/>
        </authorList>
    </citation>
    <scope>NUCLEOTIDE SEQUENCE</scope>
    <source>
        <strain evidence="7">ChiHile30-977</strain>
    </source>
</reference>
<dbReference type="InterPro" id="IPR001949">
    <property type="entry name" value="NADH-UbQ_OxRdtase_51kDa_CS"/>
</dbReference>
<keyword evidence="5" id="KW-0411">Iron-sulfur</keyword>
<evidence type="ECO:0000256" key="1">
    <source>
        <dbReference type="ARBA" id="ARBA00007523"/>
    </source>
</evidence>
<feature type="domain" description="4Fe-4S ferredoxin-type" evidence="6">
    <location>
        <begin position="552"/>
        <end position="581"/>
    </location>
</feature>
<evidence type="ECO:0000313" key="8">
    <source>
        <dbReference type="Proteomes" id="UP000886819"/>
    </source>
</evidence>
<reference evidence="7" key="1">
    <citation type="submission" date="2020-10" db="EMBL/GenBank/DDBJ databases">
        <authorList>
            <person name="Gilroy R."/>
        </authorList>
    </citation>
    <scope>NUCLEOTIDE SEQUENCE</scope>
    <source>
        <strain evidence="7">ChiHile30-977</strain>
    </source>
</reference>
<dbReference type="EMBL" id="DVFI01000073">
    <property type="protein sequence ID" value="HIQ62890.1"/>
    <property type="molecule type" value="Genomic_DNA"/>
</dbReference>
<dbReference type="Gene3D" id="3.10.20.600">
    <property type="match status" value="1"/>
</dbReference>
<dbReference type="GO" id="GO:0008137">
    <property type="term" value="F:NADH dehydrogenase (ubiquinone) activity"/>
    <property type="evidence" value="ECO:0007669"/>
    <property type="project" value="InterPro"/>
</dbReference>
<accession>A0A9D0YW14</accession>
<dbReference type="InterPro" id="IPR019575">
    <property type="entry name" value="Nuop51_4Fe4S-bd"/>
</dbReference>
<dbReference type="PROSITE" id="PS00645">
    <property type="entry name" value="COMPLEX1_51K_2"/>
    <property type="match status" value="1"/>
</dbReference>
<dbReference type="Gene3D" id="1.20.1440.230">
    <property type="entry name" value="NADH-ubiquinone oxidoreductase 51kDa subunit, iron-sulphur binding domain"/>
    <property type="match status" value="1"/>
</dbReference>
<dbReference type="InterPro" id="IPR017900">
    <property type="entry name" value="4Fe4S_Fe_S_CS"/>
</dbReference>
<dbReference type="InterPro" id="IPR037207">
    <property type="entry name" value="Nuop51_4Fe4S-bd_sf"/>
</dbReference>
<evidence type="ECO:0000256" key="4">
    <source>
        <dbReference type="ARBA" id="ARBA00023004"/>
    </source>
</evidence>
<dbReference type="GO" id="GO:0051539">
    <property type="term" value="F:4 iron, 4 sulfur cluster binding"/>
    <property type="evidence" value="ECO:0007669"/>
    <property type="project" value="UniProtKB-KW"/>
</dbReference>
<dbReference type="FunFam" id="3.40.50.11540:FF:000001">
    <property type="entry name" value="NADH dehydrogenase [ubiquinone] flavoprotein 1, mitochondrial"/>
    <property type="match status" value="1"/>
</dbReference>
<comment type="similarity">
    <text evidence="1">Belongs to the complex I 51 kDa subunit family.</text>
</comment>
<dbReference type="PANTHER" id="PTHR43578">
    <property type="entry name" value="NADH-QUINONE OXIDOREDUCTASE SUBUNIT F"/>
    <property type="match status" value="1"/>
</dbReference>